<protein>
    <submittedName>
        <fullName evidence="1">Uncharacterized protein</fullName>
    </submittedName>
</protein>
<organism evidence="1 2">
    <name type="scientific">Candidatus Amesbacteria bacterium GW2011_GWC1_48_10</name>
    <dbReference type="NCBI Taxonomy" id="1618365"/>
    <lineage>
        <taxon>Bacteria</taxon>
        <taxon>Candidatus Amesiibacteriota</taxon>
    </lineage>
</organism>
<sequence length="74" mass="8471">MVSAAETAKENEAGFWKTCGPCAVKGNYDIHGKRYYHLPSFRHYSQVVVNLDEADRWFCSEREAVKAGFVRARD</sequence>
<gene>
    <name evidence="1" type="ORF">UY22_C0050G0011</name>
</gene>
<evidence type="ECO:0000313" key="1">
    <source>
        <dbReference type="EMBL" id="KKU90736.1"/>
    </source>
</evidence>
<comment type="caution">
    <text evidence="1">The sequence shown here is derived from an EMBL/GenBank/DDBJ whole genome shotgun (WGS) entry which is preliminary data.</text>
</comment>
<name>A0A0G1U9C7_9BACT</name>
<evidence type="ECO:0000313" key="2">
    <source>
        <dbReference type="Proteomes" id="UP000034877"/>
    </source>
</evidence>
<reference evidence="1 2" key="1">
    <citation type="journal article" date="2015" name="Nature">
        <title>rRNA introns, odd ribosomes, and small enigmatic genomes across a large radiation of phyla.</title>
        <authorList>
            <person name="Brown C.T."/>
            <person name="Hug L.A."/>
            <person name="Thomas B.C."/>
            <person name="Sharon I."/>
            <person name="Castelle C.J."/>
            <person name="Singh A."/>
            <person name="Wilkins M.J."/>
            <person name="Williams K.H."/>
            <person name="Banfield J.F."/>
        </authorList>
    </citation>
    <scope>NUCLEOTIDE SEQUENCE [LARGE SCALE GENOMIC DNA]</scope>
</reference>
<dbReference type="Proteomes" id="UP000034877">
    <property type="component" value="Unassembled WGS sequence"/>
</dbReference>
<dbReference type="AlphaFoldDB" id="A0A0G1U9C7"/>
<dbReference type="EMBL" id="LCPE01000050">
    <property type="protein sequence ID" value="KKU90736.1"/>
    <property type="molecule type" value="Genomic_DNA"/>
</dbReference>
<proteinExistence type="predicted"/>
<accession>A0A0G1U9C7</accession>